<organism evidence="2 3">
    <name type="scientific">Actinotalea soli</name>
    <dbReference type="NCBI Taxonomy" id="2819234"/>
    <lineage>
        <taxon>Bacteria</taxon>
        <taxon>Bacillati</taxon>
        <taxon>Actinomycetota</taxon>
        <taxon>Actinomycetes</taxon>
        <taxon>Micrococcales</taxon>
        <taxon>Cellulomonadaceae</taxon>
        <taxon>Actinotalea</taxon>
    </lineage>
</organism>
<name>A0A939RTN3_9CELL</name>
<dbReference type="CDD" id="cd00146">
    <property type="entry name" value="PKD"/>
    <property type="match status" value="1"/>
</dbReference>
<dbReference type="Pfam" id="PF00801">
    <property type="entry name" value="PKD"/>
    <property type="match status" value="1"/>
</dbReference>
<dbReference type="Gene3D" id="2.60.40.10">
    <property type="entry name" value="Immunoglobulins"/>
    <property type="match status" value="1"/>
</dbReference>
<dbReference type="GO" id="GO:0005975">
    <property type="term" value="P:carbohydrate metabolic process"/>
    <property type="evidence" value="ECO:0007669"/>
    <property type="project" value="UniProtKB-ARBA"/>
</dbReference>
<evidence type="ECO:0000313" key="3">
    <source>
        <dbReference type="Proteomes" id="UP000664209"/>
    </source>
</evidence>
<accession>A0A939RTN3</accession>
<dbReference type="SUPFAM" id="SSF49299">
    <property type="entry name" value="PKD domain"/>
    <property type="match status" value="1"/>
</dbReference>
<dbReference type="InterPro" id="IPR035986">
    <property type="entry name" value="PKD_dom_sf"/>
</dbReference>
<comment type="caution">
    <text evidence="2">The sequence shown here is derived from an EMBL/GenBank/DDBJ whole genome shotgun (WGS) entry which is preliminary data.</text>
</comment>
<evidence type="ECO:0000259" key="1">
    <source>
        <dbReference type="PROSITE" id="PS50093"/>
    </source>
</evidence>
<proteinExistence type="predicted"/>
<keyword evidence="3" id="KW-1185">Reference proteome</keyword>
<dbReference type="RefSeq" id="WP_208055131.1">
    <property type="nucleotide sequence ID" value="NZ_JAGEMK010000002.1"/>
</dbReference>
<sequence length="151" mass="15880">MAEPVVLTVEQFRELPLVASAMEVQPGHGRALINTDLIVFTAGEAQELSTTVLGVPVAVRATPAQFSWDFGDGTVLQTADPGAAYPDHTVAHAYPSTGSFVVQLTTEWSGQFQVDGSGTWLPVGGTATTVSPAFEVTVESARARLVDEPLP</sequence>
<reference evidence="2" key="1">
    <citation type="submission" date="2021-03" db="EMBL/GenBank/DDBJ databases">
        <title>Actinotalea soli sp. nov., isolated from soil.</title>
        <authorList>
            <person name="Ping W."/>
            <person name="Zhang J."/>
        </authorList>
    </citation>
    <scope>NUCLEOTIDE SEQUENCE</scope>
    <source>
        <strain evidence="2">BY-33</strain>
    </source>
</reference>
<gene>
    <name evidence="2" type="ORF">J4G33_06640</name>
</gene>
<dbReference type="InterPro" id="IPR013783">
    <property type="entry name" value="Ig-like_fold"/>
</dbReference>
<protein>
    <submittedName>
        <fullName evidence="2">PKD domain-containing protein</fullName>
    </submittedName>
</protein>
<evidence type="ECO:0000313" key="2">
    <source>
        <dbReference type="EMBL" id="MBO1751479.1"/>
    </source>
</evidence>
<dbReference type="EMBL" id="JAGEMK010000002">
    <property type="protein sequence ID" value="MBO1751479.1"/>
    <property type="molecule type" value="Genomic_DNA"/>
</dbReference>
<dbReference type="Proteomes" id="UP000664209">
    <property type="component" value="Unassembled WGS sequence"/>
</dbReference>
<feature type="domain" description="PKD" evidence="1">
    <location>
        <begin position="62"/>
        <end position="105"/>
    </location>
</feature>
<dbReference type="PROSITE" id="PS50093">
    <property type="entry name" value="PKD"/>
    <property type="match status" value="1"/>
</dbReference>
<dbReference type="AlphaFoldDB" id="A0A939RTN3"/>
<dbReference type="InterPro" id="IPR000601">
    <property type="entry name" value="PKD_dom"/>
</dbReference>